<keyword evidence="4 8" id="KW-0653">Protein transport</keyword>
<keyword evidence="2" id="KW-0479">Metal-binding</keyword>
<accession>A0A6J2XIE6</accession>
<keyword evidence="8" id="KW-0472">Membrane</keyword>
<comment type="domain">
    <text evidence="8">The twin CX3C motif contains 4 conserved Cys residues that form 2 disulfide bonds in the mitochondrial intermembrane space.</text>
</comment>
<evidence type="ECO:0000256" key="9">
    <source>
        <dbReference type="SAM" id="MobiDB-lite"/>
    </source>
</evidence>
<evidence type="ECO:0000313" key="11">
    <source>
        <dbReference type="Proteomes" id="UP000504635"/>
    </source>
</evidence>
<keyword evidence="3" id="KW-0862">Zinc</keyword>
<protein>
    <recommendedName>
        <fullName evidence="8">Mitochondrial import inner membrane translocase subunit</fullName>
    </recommendedName>
</protein>
<name>A0A6J2XIE6_SITOR</name>
<evidence type="ECO:0000313" key="12">
    <source>
        <dbReference type="RefSeq" id="XP_030750464.1"/>
    </source>
</evidence>
<evidence type="ECO:0000256" key="6">
    <source>
        <dbReference type="ARBA" id="ARBA00023128"/>
    </source>
</evidence>
<dbReference type="SUPFAM" id="SSF144122">
    <property type="entry name" value="Tim10-like"/>
    <property type="match status" value="1"/>
</dbReference>
<keyword evidence="6 8" id="KW-0496">Mitochondrion</keyword>
<comment type="subcellular location">
    <subcellularLocation>
        <location evidence="8">Mitochondrion inner membrane</location>
        <topology evidence="8">Peripheral membrane protein</topology>
        <orientation evidence="8">Intermembrane side</orientation>
    </subcellularLocation>
</comment>
<evidence type="ECO:0000256" key="3">
    <source>
        <dbReference type="ARBA" id="ARBA00022833"/>
    </source>
</evidence>
<evidence type="ECO:0000256" key="4">
    <source>
        <dbReference type="ARBA" id="ARBA00022927"/>
    </source>
</evidence>
<dbReference type="Gene3D" id="1.10.287.810">
    <property type="entry name" value="Mitochondrial import inner membrane translocase subunit tim13 like domains"/>
    <property type="match status" value="1"/>
</dbReference>
<dbReference type="GO" id="GO:0046872">
    <property type="term" value="F:metal ion binding"/>
    <property type="evidence" value="ECO:0007669"/>
    <property type="project" value="UniProtKB-KW"/>
</dbReference>
<dbReference type="InterPro" id="IPR050673">
    <property type="entry name" value="Mito_inner_translocase_sub"/>
</dbReference>
<evidence type="ECO:0000256" key="1">
    <source>
        <dbReference type="ARBA" id="ARBA00022448"/>
    </source>
</evidence>
<dbReference type="InParanoid" id="A0A6J2XIE6"/>
<feature type="region of interest" description="Disordered" evidence="9">
    <location>
        <begin position="78"/>
        <end position="117"/>
    </location>
</feature>
<dbReference type="FunCoup" id="A0A6J2XIE6">
    <property type="interactions" value="354"/>
</dbReference>
<organism evidence="11 12">
    <name type="scientific">Sitophilus oryzae</name>
    <name type="common">Rice weevil</name>
    <name type="synonym">Curculio oryzae</name>
    <dbReference type="NCBI Taxonomy" id="7048"/>
    <lineage>
        <taxon>Eukaryota</taxon>
        <taxon>Metazoa</taxon>
        <taxon>Ecdysozoa</taxon>
        <taxon>Arthropoda</taxon>
        <taxon>Hexapoda</taxon>
        <taxon>Insecta</taxon>
        <taxon>Pterygota</taxon>
        <taxon>Neoptera</taxon>
        <taxon>Endopterygota</taxon>
        <taxon>Coleoptera</taxon>
        <taxon>Polyphaga</taxon>
        <taxon>Cucujiformia</taxon>
        <taxon>Curculionidae</taxon>
        <taxon>Dryophthorinae</taxon>
        <taxon>Sitophilus</taxon>
    </lineage>
</organism>
<dbReference type="GO" id="GO:0015031">
    <property type="term" value="P:protein transport"/>
    <property type="evidence" value="ECO:0007669"/>
    <property type="project" value="UniProtKB-KW"/>
</dbReference>
<dbReference type="Pfam" id="PF02953">
    <property type="entry name" value="zf-Tim10_DDP"/>
    <property type="match status" value="1"/>
</dbReference>
<dbReference type="RefSeq" id="XP_030750464.1">
    <property type="nucleotide sequence ID" value="XM_030894604.1"/>
</dbReference>
<keyword evidence="5 8" id="KW-0811">Translocation</keyword>
<feature type="compositionally biased region" description="Basic and acidic residues" evidence="9">
    <location>
        <begin position="78"/>
        <end position="90"/>
    </location>
</feature>
<dbReference type="Proteomes" id="UP000504635">
    <property type="component" value="Unplaced"/>
</dbReference>
<keyword evidence="11" id="KW-1185">Reference proteome</keyword>
<dbReference type="KEGG" id="soy:115878193"/>
<sequence>MDPVVCKLKTFKDFLELYNKMTEMCFKRCVDNMYTRKLDQDEIACVDDCSQKFIYFNNKLMQNFIQAQTEKANLRAKEAEEQQKLAEAEQKQNQQKEVLDKEMAEPVGNREITVSSS</sequence>
<comment type="function">
    <text evidence="8">Mitochondrial intermembrane chaperone that participates in the import and insertion of some multi-pass transmembrane proteins into the mitochondrial inner membrane. Also required for the transfer of beta-barrel precursors from the TOM complex to the sorting and assembly machinery (SAM complex) of the outer membrane. Acts as a chaperone-like protein that protects the hydrophobic precursors from aggregation and guide them through the mitochondrial intermembrane space.</text>
</comment>
<dbReference type="AlphaFoldDB" id="A0A6J2XIE6"/>
<dbReference type="PANTHER" id="PTHR13172">
    <property type="entry name" value="MITOCHONDRIAL IMPORT INNER MEMBRANE TRANSLOCASE SUBUNIT TIM9B"/>
    <property type="match status" value="1"/>
</dbReference>
<proteinExistence type="inferred from homology"/>
<comment type="subunit">
    <text evidence="8">Heterohexamer.</text>
</comment>
<comment type="similarity">
    <text evidence="8">Belongs to the small Tim family.</text>
</comment>
<keyword evidence="8" id="KW-0999">Mitochondrion inner membrane</keyword>
<evidence type="ECO:0000256" key="8">
    <source>
        <dbReference type="RuleBase" id="RU367043"/>
    </source>
</evidence>
<keyword evidence="8" id="KW-0143">Chaperone</keyword>
<dbReference type="GO" id="GO:0005743">
    <property type="term" value="C:mitochondrial inner membrane"/>
    <property type="evidence" value="ECO:0007669"/>
    <property type="project" value="UniProtKB-SubCell"/>
</dbReference>
<dbReference type="InterPro" id="IPR035427">
    <property type="entry name" value="Tim10-like_dom_sf"/>
</dbReference>
<evidence type="ECO:0000256" key="2">
    <source>
        <dbReference type="ARBA" id="ARBA00022723"/>
    </source>
</evidence>
<evidence type="ECO:0000256" key="7">
    <source>
        <dbReference type="ARBA" id="ARBA00023157"/>
    </source>
</evidence>
<evidence type="ECO:0000259" key="10">
    <source>
        <dbReference type="Pfam" id="PF02953"/>
    </source>
</evidence>
<reference evidence="12" key="1">
    <citation type="submission" date="2025-08" db="UniProtKB">
        <authorList>
            <consortium name="RefSeq"/>
        </authorList>
    </citation>
    <scope>IDENTIFICATION</scope>
    <source>
        <tissue evidence="12">Gonads</tissue>
    </source>
</reference>
<feature type="domain" description="Tim10-like" evidence="10">
    <location>
        <begin position="9"/>
        <end position="65"/>
    </location>
</feature>
<dbReference type="OrthoDB" id="1551503at2759"/>
<dbReference type="InterPro" id="IPR004217">
    <property type="entry name" value="Tim10-like"/>
</dbReference>
<evidence type="ECO:0000256" key="5">
    <source>
        <dbReference type="ARBA" id="ARBA00023010"/>
    </source>
</evidence>
<dbReference type="GeneID" id="115878193"/>
<keyword evidence="1 8" id="KW-0813">Transport</keyword>
<keyword evidence="7 8" id="KW-1015">Disulfide bond</keyword>
<gene>
    <name evidence="12" type="primary">LOC115878193</name>
</gene>